<dbReference type="InterPro" id="IPR025234">
    <property type="entry name" value="YjzH-like"/>
</dbReference>
<protein>
    <recommendedName>
        <fullName evidence="4">DUF4177 domain-containing protein</fullName>
    </recommendedName>
</protein>
<dbReference type="EMBL" id="CSTE01000002">
    <property type="protein sequence ID" value="CQR49743.1"/>
    <property type="molecule type" value="Genomic_DNA"/>
</dbReference>
<dbReference type="OrthoDB" id="318633at2157"/>
<sequence>MTDPTAPGGEWEYKIVRTADGGLFSGDTAPMEDALNSLGGEGWELVDTISDSRGAGANSGQTALVFKRPTR</sequence>
<dbReference type="RefSeq" id="WP_089777601.1">
    <property type="nucleotide sequence ID" value="NZ_CABLRR010000002.1"/>
</dbReference>
<reference evidence="3" key="1">
    <citation type="submission" date="2015-03" db="EMBL/GenBank/DDBJ databases">
        <authorList>
            <person name="Urmite Genomes"/>
        </authorList>
    </citation>
    <scope>NUCLEOTIDE SEQUENCE [LARGE SCALE GENOMIC DNA]</scope>
    <source>
        <strain evidence="3">Arc-Hr</strain>
    </source>
</reference>
<dbReference type="Proteomes" id="UP000198902">
    <property type="component" value="Unassembled WGS sequence"/>
</dbReference>
<feature type="region of interest" description="Disordered" evidence="1">
    <location>
        <begin position="51"/>
        <end position="71"/>
    </location>
</feature>
<evidence type="ECO:0008006" key="4">
    <source>
        <dbReference type="Google" id="ProtNLM"/>
    </source>
</evidence>
<dbReference type="AlphaFoldDB" id="A0A0D6JQ40"/>
<organism evidence="2 3">
    <name type="scientific">Haloferax massiliensis</name>
    <dbReference type="NCBI Taxonomy" id="1476858"/>
    <lineage>
        <taxon>Archaea</taxon>
        <taxon>Methanobacteriati</taxon>
        <taxon>Methanobacteriota</taxon>
        <taxon>Stenosarchaea group</taxon>
        <taxon>Halobacteria</taxon>
        <taxon>Halobacteriales</taxon>
        <taxon>Haloferacaceae</taxon>
        <taxon>Haloferax</taxon>
    </lineage>
</organism>
<evidence type="ECO:0000256" key="1">
    <source>
        <dbReference type="SAM" id="MobiDB-lite"/>
    </source>
</evidence>
<keyword evidence="3" id="KW-1185">Reference proteome</keyword>
<evidence type="ECO:0000313" key="2">
    <source>
        <dbReference type="EMBL" id="CQR49743.1"/>
    </source>
</evidence>
<gene>
    <name evidence="2" type="ORF">BN996_01211</name>
</gene>
<proteinExistence type="predicted"/>
<accession>A0A0D6JQ40</accession>
<evidence type="ECO:0000313" key="3">
    <source>
        <dbReference type="Proteomes" id="UP000198902"/>
    </source>
</evidence>
<name>A0A0D6JQ40_9EURY</name>
<dbReference type="Pfam" id="PF13783">
    <property type="entry name" value="DUF4177"/>
    <property type="match status" value="1"/>
</dbReference>